<proteinExistence type="predicted"/>
<dbReference type="InterPro" id="IPR036259">
    <property type="entry name" value="MFS_trans_sf"/>
</dbReference>
<evidence type="ECO:0000256" key="4">
    <source>
        <dbReference type="ARBA" id="ARBA00023136"/>
    </source>
</evidence>
<dbReference type="PANTHER" id="PTHR24002">
    <property type="entry name" value="SOLUTE CARRIER FAMILY 22 MEMBER 18"/>
    <property type="match status" value="1"/>
</dbReference>
<dbReference type="GO" id="GO:0022857">
    <property type="term" value="F:transmembrane transporter activity"/>
    <property type="evidence" value="ECO:0007669"/>
    <property type="project" value="InterPro"/>
</dbReference>
<dbReference type="GO" id="GO:0016020">
    <property type="term" value="C:membrane"/>
    <property type="evidence" value="ECO:0007669"/>
    <property type="project" value="UniProtKB-SubCell"/>
</dbReference>
<evidence type="ECO:0000256" key="3">
    <source>
        <dbReference type="ARBA" id="ARBA00022989"/>
    </source>
</evidence>
<feature type="transmembrane region" description="Helical" evidence="5">
    <location>
        <begin position="327"/>
        <end position="344"/>
    </location>
</feature>
<dbReference type="GO" id="GO:0005635">
    <property type="term" value="C:nuclear envelope"/>
    <property type="evidence" value="ECO:0007669"/>
    <property type="project" value="TreeGrafter"/>
</dbReference>
<protein>
    <recommendedName>
        <fullName evidence="6">Major facilitator superfamily (MFS) profile domain-containing protein</fullName>
    </recommendedName>
</protein>
<feature type="transmembrane region" description="Helical" evidence="5">
    <location>
        <begin position="97"/>
        <end position="120"/>
    </location>
</feature>
<dbReference type="PRINTS" id="PR01035">
    <property type="entry name" value="TCRTETA"/>
</dbReference>
<feature type="transmembrane region" description="Helical" evidence="5">
    <location>
        <begin position="184"/>
        <end position="204"/>
    </location>
</feature>
<feature type="transmembrane region" description="Helical" evidence="5">
    <location>
        <begin position="30"/>
        <end position="51"/>
    </location>
</feature>
<dbReference type="EMBL" id="HBIQ01084178">
    <property type="protein sequence ID" value="CAE0585834.1"/>
    <property type="molecule type" value="Transcribed_RNA"/>
</dbReference>
<feature type="domain" description="Major facilitator superfamily (MFS) profile" evidence="6">
    <location>
        <begin position="27"/>
        <end position="418"/>
    </location>
</feature>
<keyword evidence="2 5" id="KW-0812">Transmembrane</keyword>
<keyword evidence="3 5" id="KW-1133">Transmembrane helix</keyword>
<keyword evidence="4 5" id="KW-0472">Membrane</keyword>
<feature type="transmembrane region" description="Helical" evidence="5">
    <location>
        <begin position="63"/>
        <end position="85"/>
    </location>
</feature>
<dbReference type="PANTHER" id="PTHR24002:SF3">
    <property type="entry name" value="SOLUTE CARRIER FAMILY 22 MEMBER 18"/>
    <property type="match status" value="1"/>
</dbReference>
<organism evidence="7">
    <name type="scientific">Strombidinopsis acuminata</name>
    <dbReference type="NCBI Taxonomy" id="141414"/>
    <lineage>
        <taxon>Eukaryota</taxon>
        <taxon>Sar</taxon>
        <taxon>Alveolata</taxon>
        <taxon>Ciliophora</taxon>
        <taxon>Intramacronucleata</taxon>
        <taxon>Spirotrichea</taxon>
        <taxon>Choreotrichia</taxon>
        <taxon>Choreotrichida</taxon>
        <taxon>Strombidinopsidae</taxon>
        <taxon>Strombidinopsis</taxon>
    </lineage>
</organism>
<evidence type="ECO:0000259" key="6">
    <source>
        <dbReference type="PROSITE" id="PS50850"/>
    </source>
</evidence>
<dbReference type="InterPro" id="IPR011701">
    <property type="entry name" value="MFS"/>
</dbReference>
<reference evidence="7" key="1">
    <citation type="submission" date="2021-01" db="EMBL/GenBank/DDBJ databases">
        <authorList>
            <person name="Corre E."/>
            <person name="Pelletier E."/>
            <person name="Niang G."/>
            <person name="Scheremetjew M."/>
            <person name="Finn R."/>
            <person name="Kale V."/>
            <person name="Holt S."/>
            <person name="Cochrane G."/>
            <person name="Meng A."/>
            <person name="Brown T."/>
            <person name="Cohen L."/>
        </authorList>
    </citation>
    <scope>NUCLEOTIDE SEQUENCE</scope>
    <source>
        <strain evidence="7">SPMC142</strain>
    </source>
</reference>
<evidence type="ECO:0000256" key="1">
    <source>
        <dbReference type="ARBA" id="ARBA00004141"/>
    </source>
</evidence>
<dbReference type="InterPro" id="IPR001958">
    <property type="entry name" value="Tet-R_TetA/multi-R_MdtG-like"/>
</dbReference>
<sequence>MAETSAHCGSSSTGTRQRGAIGRFASPMNVLLLAVYLDYCGVALVVPNLIFRFTELGGTPESYGFLSSAYAASQLIGGVIIGFLGDRRLGRKRALQLSFLGAGISYLTVGVSDSLFFLVVSRVVVGLTKQTLTCSTAIVTSLSDEASRTQALGRLTSITTFSFIVGQSAGGLLTQRYGRRAPCFVAATLFALNLCLVEMLLPAVRIATRTQAPKERVYNHDRLRASLHRSKEALRGAGGRMLLLRLFYGLLMRSSYSMHSLYESQEWAVSPAISGTLASYNQILSLVIEWALVGKLVDRIPESRLLCICLVLSALNASMEYQHRYFYIYAGVHLPISAVVGRISRTCLSSIFSKAVPIEDIGVALSVLDVCNSAINVIAPLYGGLVIGKLGVAAQPLVASAHYLVLLAPTWFVVRNVGQQFRDSERKAEKAD</sequence>
<dbReference type="Gene3D" id="1.20.1250.20">
    <property type="entry name" value="MFS general substrate transporter like domains"/>
    <property type="match status" value="1"/>
</dbReference>
<name>A0A7S3TJ13_9SPIT</name>
<dbReference type="PROSITE" id="PS50850">
    <property type="entry name" value="MFS"/>
    <property type="match status" value="1"/>
</dbReference>
<dbReference type="InterPro" id="IPR020846">
    <property type="entry name" value="MFS_dom"/>
</dbReference>
<dbReference type="Pfam" id="PF07690">
    <property type="entry name" value="MFS_1"/>
    <property type="match status" value="1"/>
</dbReference>
<evidence type="ECO:0000256" key="5">
    <source>
        <dbReference type="SAM" id="Phobius"/>
    </source>
</evidence>
<comment type="subcellular location">
    <subcellularLocation>
        <location evidence="1">Membrane</location>
        <topology evidence="1">Multi-pass membrane protein</topology>
    </subcellularLocation>
</comment>
<dbReference type="AlphaFoldDB" id="A0A7S3TJ13"/>
<evidence type="ECO:0000313" key="7">
    <source>
        <dbReference type="EMBL" id="CAE0585834.1"/>
    </source>
</evidence>
<evidence type="ECO:0000256" key="2">
    <source>
        <dbReference type="ARBA" id="ARBA00022692"/>
    </source>
</evidence>
<gene>
    <name evidence="7" type="ORF">SACU0126_LOCUS26904</name>
</gene>
<dbReference type="SUPFAM" id="SSF103473">
    <property type="entry name" value="MFS general substrate transporter"/>
    <property type="match status" value="1"/>
</dbReference>
<accession>A0A7S3TJ13</accession>